<proteinExistence type="predicted"/>
<keyword evidence="2" id="KW-0175">Coiled coil</keyword>
<keyword evidence="5" id="KW-1185">Reference proteome</keyword>
<gene>
    <name evidence="4" type="ORF">Pfra01_000522400</name>
</gene>
<dbReference type="AlphaFoldDB" id="A0A9W6U639"/>
<organism evidence="4 5">
    <name type="scientific">Phytophthora fragariaefolia</name>
    <dbReference type="NCBI Taxonomy" id="1490495"/>
    <lineage>
        <taxon>Eukaryota</taxon>
        <taxon>Sar</taxon>
        <taxon>Stramenopiles</taxon>
        <taxon>Oomycota</taxon>
        <taxon>Peronosporomycetes</taxon>
        <taxon>Peronosporales</taxon>
        <taxon>Peronosporaceae</taxon>
        <taxon>Phytophthora</taxon>
    </lineage>
</organism>
<dbReference type="InterPro" id="IPR000719">
    <property type="entry name" value="Prot_kinase_dom"/>
</dbReference>
<comment type="caution">
    <text evidence="4">The sequence shown here is derived from an EMBL/GenBank/DDBJ whole genome shotgun (WGS) entry which is preliminary data.</text>
</comment>
<dbReference type="InterPro" id="IPR001245">
    <property type="entry name" value="Ser-Thr/Tyr_kinase_cat_dom"/>
</dbReference>
<evidence type="ECO:0000313" key="4">
    <source>
        <dbReference type="EMBL" id="GMF26956.1"/>
    </source>
</evidence>
<reference evidence="4" key="1">
    <citation type="submission" date="2023-04" db="EMBL/GenBank/DDBJ databases">
        <title>Phytophthora fragariaefolia NBRC 109709.</title>
        <authorList>
            <person name="Ichikawa N."/>
            <person name="Sato H."/>
            <person name="Tonouchi N."/>
        </authorList>
    </citation>
    <scope>NUCLEOTIDE SEQUENCE</scope>
    <source>
        <strain evidence="4">NBRC 109709</strain>
    </source>
</reference>
<dbReference type="GO" id="GO:0005524">
    <property type="term" value="F:ATP binding"/>
    <property type="evidence" value="ECO:0007669"/>
    <property type="project" value="UniProtKB-UniRule"/>
</dbReference>
<dbReference type="PANTHER" id="PTHR44329">
    <property type="entry name" value="SERINE/THREONINE-PROTEIN KINASE TNNI3K-RELATED"/>
    <property type="match status" value="1"/>
</dbReference>
<dbReference type="InterPro" id="IPR017441">
    <property type="entry name" value="Protein_kinase_ATP_BS"/>
</dbReference>
<accession>A0A9W6U639</accession>
<feature type="coiled-coil region" evidence="2">
    <location>
        <begin position="340"/>
        <end position="395"/>
    </location>
</feature>
<dbReference type="InterPro" id="IPR051681">
    <property type="entry name" value="Ser/Thr_Kinases-Pseudokinases"/>
</dbReference>
<dbReference type="OrthoDB" id="635774at2759"/>
<dbReference type="Pfam" id="PF07714">
    <property type="entry name" value="PK_Tyr_Ser-Thr"/>
    <property type="match status" value="2"/>
</dbReference>
<evidence type="ECO:0000259" key="3">
    <source>
        <dbReference type="PROSITE" id="PS50011"/>
    </source>
</evidence>
<dbReference type="Proteomes" id="UP001165121">
    <property type="component" value="Unassembled WGS sequence"/>
</dbReference>
<evidence type="ECO:0000256" key="1">
    <source>
        <dbReference type="PROSITE-ProRule" id="PRU10141"/>
    </source>
</evidence>
<feature type="domain" description="Protein kinase" evidence="3">
    <location>
        <begin position="439"/>
        <end position="738"/>
    </location>
</feature>
<dbReference type="InterPro" id="IPR011009">
    <property type="entry name" value="Kinase-like_dom_sf"/>
</dbReference>
<dbReference type="PANTHER" id="PTHR44329:SF214">
    <property type="entry name" value="PROTEIN KINASE DOMAIN-CONTAINING PROTEIN"/>
    <property type="match status" value="1"/>
</dbReference>
<dbReference type="PROSITE" id="PS50011">
    <property type="entry name" value="PROTEIN_KINASE_DOM"/>
    <property type="match status" value="2"/>
</dbReference>
<dbReference type="Gene3D" id="1.10.510.10">
    <property type="entry name" value="Transferase(Phosphotransferase) domain 1"/>
    <property type="match status" value="3"/>
</dbReference>
<feature type="domain" description="Protein kinase" evidence="3">
    <location>
        <begin position="1"/>
        <end position="296"/>
    </location>
</feature>
<dbReference type="SUPFAM" id="SSF56112">
    <property type="entry name" value="Protein kinase-like (PK-like)"/>
    <property type="match status" value="2"/>
</dbReference>
<keyword evidence="1" id="KW-0547">Nucleotide-binding</keyword>
<keyword evidence="1" id="KW-0067">ATP-binding</keyword>
<dbReference type="EMBL" id="BSXT01000421">
    <property type="protein sequence ID" value="GMF26956.1"/>
    <property type="molecule type" value="Genomic_DNA"/>
</dbReference>
<feature type="binding site" evidence="1">
    <location>
        <position position="466"/>
    </location>
    <ligand>
        <name>ATP</name>
        <dbReference type="ChEBI" id="CHEBI:30616"/>
    </ligand>
</feature>
<evidence type="ECO:0000313" key="5">
    <source>
        <dbReference type="Proteomes" id="UP001165121"/>
    </source>
</evidence>
<evidence type="ECO:0000256" key="2">
    <source>
        <dbReference type="SAM" id="Coils"/>
    </source>
</evidence>
<name>A0A9W6U639_9STRA</name>
<dbReference type="PROSITE" id="PS00107">
    <property type="entry name" value="PROTEIN_KINASE_ATP"/>
    <property type="match status" value="1"/>
</dbReference>
<sequence>MLVPFLSSRPGQVKPAESFEDTSDVVKLFLPDASYTPFQDELALWQPLRHPDLIKLYGACVAGPNLQLFVCEYVSGGSLIEHAQFTSANGTRIWKCLHEAALGLEYLHERKIIHGNLQCNSILIGSDGLAKLPNRDSNPGRVGESNFGLCSSTKKFEHAPSRQIGSMRWLAPEVLKGKPPSFASDVYSLGTCILEAMAREKPWSSEEDQALVWKMCCKDANQRASLSSVVYELERLAITESCKFSQPEQEPASTVDDKNIGKMEELWLKVALNMERCTNSHYRQSFDELTKIHDNLKRSTNRPALRTSISLLSSTRATATNSDVFRLHIESVLMAMNAPIDEMEERQMRWQQQRNKQIEMFVSGVADTSLLLKNLQSVEERAVFLRALKAEMEDTQTQYTPKQREVVTKTYAVIASTMPSDDRLSLVPEWFIPWYELIVDEWRCLGKGGFGRVYQAKWLDSEVVAKLVGSDTETDIFSLRARSSQSSLSAGLSGASSLMTSTKRGEVMAMFRQEVDIWFRFSHPHIIRLFGACHVGLPFFVCEYATNGTLVGYLKQHPNELWKKLHEAALGVQYLHARGVCLPEAKVKSTNAIVNGAFGVVEKIQKFVARSPTFESDIYSLGMCIVEALHVVENVERVKSGQEPLVHFPWRGLDSFIVKCHATKGELPSKPTICNDNQWELVKQMCAFKPKTQLKISTLVDKLAGLANPQNANAINASISVDEQSAPKAISAAQGLLLQLQYHRDWRYSVLQQYTALWGRFELAHEKTNGDHREECQNAFNLLVAEANVATSKLEEMGEDLISLVDVTMRYYALNCRLDKLYDTYHHLLCPE</sequence>
<protein>
    <submittedName>
        <fullName evidence="4">Unnamed protein product</fullName>
    </submittedName>
</protein>
<dbReference type="GO" id="GO:0004674">
    <property type="term" value="F:protein serine/threonine kinase activity"/>
    <property type="evidence" value="ECO:0007669"/>
    <property type="project" value="TreeGrafter"/>
</dbReference>